<keyword evidence="7 8" id="KW-0472">Membrane</keyword>
<dbReference type="GO" id="GO:0005886">
    <property type="term" value="C:plasma membrane"/>
    <property type="evidence" value="ECO:0007669"/>
    <property type="project" value="UniProtKB-SubCell"/>
</dbReference>
<dbReference type="Proteomes" id="UP000215896">
    <property type="component" value="Unassembled WGS sequence"/>
</dbReference>
<keyword evidence="5 8" id="KW-1133">Transmembrane helix</keyword>
<feature type="transmembrane region" description="Helical" evidence="8">
    <location>
        <begin position="289"/>
        <end position="308"/>
    </location>
</feature>
<sequence length="424" mass="44534">MVAMALLIVWALLAKWLAHRRISLPLVMLGGGLLTGVVALILQVTGVSSNTIDIGIITVVLNEPAAERAVELVLALVLFIDSFEVRRGMLGHQPGMALRLLAIALPLSGVLAMLVGLWLFPFLPVAVVLLIVCAVIPTDLAPTAGLFGSDRRIPLRVKDLLNVESGYNDGIVAPVFVFAITLAGATSHASTPLAALQQAVPAALVSLAVGVVVGAGTGWLMRWAIRHRLTSRATLRFGVVAIPLLTYAIAVLGHGNGFVAAFVAGVAFHAVRGDLAHSEIDLCEDLTQVATAVVWFALGAVTLTVLLGTLTWQIAVFSLAVLTVLRIVPVLLSLLGCDWSWPDRLLIAALGPRGIATMVFGMLAINDLADEQVVITILSIIVTTIIGSFLLHGVGLPTLVGWYARHAPPEDEASDAAEPAGPRS</sequence>
<dbReference type="InterPro" id="IPR006153">
    <property type="entry name" value="Cation/H_exchanger_TM"/>
</dbReference>
<comment type="caution">
    <text evidence="10">The sequence shown here is derived from an EMBL/GenBank/DDBJ whole genome shotgun (WGS) entry which is preliminary data.</text>
</comment>
<evidence type="ECO:0000313" key="10">
    <source>
        <dbReference type="EMBL" id="OYO11530.1"/>
    </source>
</evidence>
<feature type="transmembrane region" description="Helical" evidence="8">
    <location>
        <begin position="126"/>
        <end position="147"/>
    </location>
</feature>
<dbReference type="AlphaFoldDB" id="A0A255G6I2"/>
<keyword evidence="6" id="KW-0406">Ion transport</keyword>
<feature type="transmembrane region" description="Helical" evidence="8">
    <location>
        <begin position="314"/>
        <end position="334"/>
    </location>
</feature>
<evidence type="ECO:0000256" key="1">
    <source>
        <dbReference type="ARBA" id="ARBA00004651"/>
    </source>
</evidence>
<proteinExistence type="predicted"/>
<keyword evidence="3" id="KW-0050">Antiport</keyword>
<feature type="transmembrane region" description="Helical" evidence="8">
    <location>
        <begin position="199"/>
        <end position="221"/>
    </location>
</feature>
<dbReference type="EMBL" id="NMVO01000015">
    <property type="protein sequence ID" value="OYO11530.1"/>
    <property type="molecule type" value="Genomic_DNA"/>
</dbReference>
<feature type="transmembrane region" description="Helical" evidence="8">
    <location>
        <begin position="96"/>
        <end position="120"/>
    </location>
</feature>
<evidence type="ECO:0000256" key="8">
    <source>
        <dbReference type="SAM" id="Phobius"/>
    </source>
</evidence>
<keyword evidence="4 8" id="KW-0812">Transmembrane</keyword>
<evidence type="ECO:0000256" key="4">
    <source>
        <dbReference type="ARBA" id="ARBA00022692"/>
    </source>
</evidence>
<dbReference type="Pfam" id="PF00999">
    <property type="entry name" value="Na_H_Exchanger"/>
    <property type="match status" value="1"/>
</dbReference>
<evidence type="ECO:0000259" key="9">
    <source>
        <dbReference type="Pfam" id="PF00999"/>
    </source>
</evidence>
<dbReference type="PANTHER" id="PTHR32507">
    <property type="entry name" value="NA(+)/H(+) ANTIPORTER 1"/>
    <property type="match status" value="1"/>
</dbReference>
<evidence type="ECO:0000256" key="3">
    <source>
        <dbReference type="ARBA" id="ARBA00022449"/>
    </source>
</evidence>
<dbReference type="GO" id="GO:1902600">
    <property type="term" value="P:proton transmembrane transport"/>
    <property type="evidence" value="ECO:0007669"/>
    <property type="project" value="InterPro"/>
</dbReference>
<feature type="transmembrane region" description="Helical" evidence="8">
    <location>
        <begin position="167"/>
        <end position="187"/>
    </location>
</feature>
<feature type="domain" description="Cation/H+ exchanger transmembrane" evidence="9">
    <location>
        <begin position="9"/>
        <end position="391"/>
    </location>
</feature>
<evidence type="ECO:0000256" key="6">
    <source>
        <dbReference type="ARBA" id="ARBA00023065"/>
    </source>
</evidence>
<evidence type="ECO:0000256" key="5">
    <source>
        <dbReference type="ARBA" id="ARBA00022989"/>
    </source>
</evidence>
<evidence type="ECO:0000256" key="2">
    <source>
        <dbReference type="ARBA" id="ARBA00022448"/>
    </source>
</evidence>
<evidence type="ECO:0000313" key="11">
    <source>
        <dbReference type="Proteomes" id="UP000215896"/>
    </source>
</evidence>
<gene>
    <name evidence="10" type="ORF">CGZ94_13915</name>
</gene>
<dbReference type="GO" id="GO:0015297">
    <property type="term" value="F:antiporter activity"/>
    <property type="evidence" value="ECO:0007669"/>
    <property type="project" value="UniProtKB-KW"/>
</dbReference>
<feature type="transmembrane region" description="Helical" evidence="8">
    <location>
        <begin position="24"/>
        <end position="42"/>
    </location>
</feature>
<reference evidence="10 11" key="1">
    <citation type="submission" date="2017-07" db="EMBL/GenBank/DDBJ databases">
        <title>Draft whole genome sequences of clinical Proprionibacteriaceae strains.</title>
        <authorList>
            <person name="Bernier A.-M."/>
            <person name="Bernard K."/>
            <person name="Domingo M.-C."/>
        </authorList>
    </citation>
    <scope>NUCLEOTIDE SEQUENCE [LARGE SCALE GENOMIC DNA]</scope>
    <source>
        <strain evidence="10 11">NML 030167</strain>
    </source>
</reference>
<feature type="transmembrane region" description="Helical" evidence="8">
    <location>
        <begin position="377"/>
        <end position="404"/>
    </location>
</feature>
<keyword evidence="11" id="KW-1185">Reference proteome</keyword>
<protein>
    <submittedName>
        <fullName evidence="10">Sodium:proton exchanger</fullName>
    </submittedName>
</protein>
<name>A0A255G6I2_9ACTN</name>
<dbReference type="PANTHER" id="PTHR32507:SF8">
    <property type="entry name" value="CNH1P"/>
    <property type="match status" value="1"/>
</dbReference>
<accession>A0A255G6I2</accession>
<feature type="transmembrane region" description="Helical" evidence="8">
    <location>
        <begin position="346"/>
        <end position="365"/>
    </location>
</feature>
<comment type="subcellular location">
    <subcellularLocation>
        <location evidence="1">Cell membrane</location>
        <topology evidence="1">Multi-pass membrane protein</topology>
    </subcellularLocation>
</comment>
<feature type="transmembrane region" description="Helical" evidence="8">
    <location>
        <begin position="233"/>
        <end position="252"/>
    </location>
</feature>
<evidence type="ECO:0000256" key="7">
    <source>
        <dbReference type="ARBA" id="ARBA00023136"/>
    </source>
</evidence>
<keyword evidence="2" id="KW-0813">Transport</keyword>
<organism evidence="10 11">
    <name type="scientific">Enemella evansiae</name>
    <dbReference type="NCBI Taxonomy" id="2016499"/>
    <lineage>
        <taxon>Bacteria</taxon>
        <taxon>Bacillati</taxon>
        <taxon>Actinomycetota</taxon>
        <taxon>Actinomycetes</taxon>
        <taxon>Propionibacteriales</taxon>
        <taxon>Propionibacteriaceae</taxon>
        <taxon>Enemella</taxon>
    </lineage>
</organism>